<dbReference type="PANTHER" id="PTHR44927">
    <property type="entry name" value="FK506-BINDING PROTEIN 15"/>
    <property type="match status" value="1"/>
</dbReference>
<keyword evidence="5" id="KW-1185">Reference proteome</keyword>
<evidence type="ECO:0000313" key="5">
    <source>
        <dbReference type="Proteomes" id="UP001652741"/>
    </source>
</evidence>
<feature type="region of interest" description="Disordered" evidence="3">
    <location>
        <begin position="984"/>
        <end position="1023"/>
    </location>
</feature>
<dbReference type="InterPro" id="IPR056598">
    <property type="entry name" value="FKBP-15_dom"/>
</dbReference>
<feature type="compositionally biased region" description="Basic and acidic residues" evidence="3">
    <location>
        <begin position="933"/>
        <end position="963"/>
    </location>
</feature>
<dbReference type="Proteomes" id="UP001652741">
    <property type="component" value="Chromosome ssa01"/>
</dbReference>
<dbReference type="Gene3D" id="3.10.50.40">
    <property type="match status" value="1"/>
</dbReference>
<feature type="region of interest" description="Disordered" evidence="3">
    <location>
        <begin position="35"/>
        <end position="60"/>
    </location>
</feature>
<feature type="region of interest" description="Disordered" evidence="3">
    <location>
        <begin position="370"/>
        <end position="390"/>
    </location>
</feature>
<gene>
    <name evidence="6" type="primary">fkbp15a</name>
</gene>
<keyword evidence="1" id="KW-0413">Isomerase</keyword>
<dbReference type="SUPFAM" id="SSF54534">
    <property type="entry name" value="FKBP-like"/>
    <property type="match status" value="1"/>
</dbReference>
<evidence type="ECO:0000313" key="6">
    <source>
        <dbReference type="RefSeq" id="XP_045549264.1"/>
    </source>
</evidence>
<evidence type="ECO:0000256" key="2">
    <source>
        <dbReference type="SAM" id="Coils"/>
    </source>
</evidence>
<dbReference type="GeneID" id="106570262"/>
<feature type="compositionally biased region" description="Polar residues" evidence="3">
    <location>
        <begin position="287"/>
        <end position="302"/>
    </location>
</feature>
<accession>A0ABM3CRT9</accession>
<name>A0ABM3CRT9_SALSA</name>
<comment type="catalytic activity">
    <reaction evidence="1">
        <text>[protein]-peptidylproline (omega=180) = [protein]-peptidylproline (omega=0)</text>
        <dbReference type="Rhea" id="RHEA:16237"/>
        <dbReference type="Rhea" id="RHEA-COMP:10747"/>
        <dbReference type="Rhea" id="RHEA-COMP:10748"/>
        <dbReference type="ChEBI" id="CHEBI:83833"/>
        <dbReference type="ChEBI" id="CHEBI:83834"/>
        <dbReference type="EC" id="5.2.1.8"/>
    </reaction>
</comment>
<proteinExistence type="predicted"/>
<dbReference type="RefSeq" id="XP_045549264.1">
    <property type="nucleotide sequence ID" value="XM_045693308.1"/>
</dbReference>
<evidence type="ECO:0000256" key="1">
    <source>
        <dbReference type="PROSITE-ProRule" id="PRU00277"/>
    </source>
</evidence>
<dbReference type="PANTHER" id="PTHR44927:SF1">
    <property type="entry name" value="FK506-BINDING PROTEIN 15"/>
    <property type="match status" value="1"/>
</dbReference>
<evidence type="ECO:0000256" key="3">
    <source>
        <dbReference type="SAM" id="MobiDB-lite"/>
    </source>
</evidence>
<dbReference type="InterPro" id="IPR046357">
    <property type="entry name" value="PPIase_dom_sf"/>
</dbReference>
<reference evidence="6" key="1">
    <citation type="submission" date="2025-08" db="UniProtKB">
        <authorList>
            <consortium name="RefSeq"/>
        </authorList>
    </citation>
    <scope>IDENTIFICATION</scope>
</reference>
<feature type="region of interest" description="Disordered" evidence="3">
    <location>
        <begin position="282"/>
        <end position="337"/>
    </location>
</feature>
<keyword evidence="1" id="KW-0697">Rotamase</keyword>
<feature type="domain" description="PPIase FKBP-type" evidence="4">
    <location>
        <begin position="187"/>
        <end position="279"/>
    </location>
</feature>
<sequence length="1055" mass="117559">MFCGYQEGDFLLPKGGAKLASLFDLDQAASQGNESFQFRAPKQPKKTPTALSPSPQKPAPTPSVLLATAVHAFHFVNGQYTKQGKVGAAILGNHPTREYMILLYGSQQKPITTAKIHLGFSFTVQPGNYGTFYDDQRHNWSLMFDSEKAGVDFCKELCVARWNSETTVDTLLTQDLLLGEGQAVDYGDTVEVTFTGWLLQNHNIGQMFDSNVGKDKLLRVKLGTGKVIKGLEDGMLGMQKTGRRLHIVPPTLGYGSKGIPNRVPSSSTLVYNVEIRRVKFAKDSGSERQSGGLTTNSPSPSVDSLGFGMSPQSQPPTSIPAEPRGKPLNVKSNSRNEQLMQLDTAKAKLISHMAKMGQPILPFPTGAIPAQPDHSDSKTEVGSIDLSESHPSHHCLLPQPVQMSAAPPVHAVPEVVVPTAAQQPVFMETVVPQAVDCGGSSHAFQPYPSFQSAFGLSYLGQFHPHHAVSYQAPSDVTSFLMTEVRQHNTEIEQAVGKVADKINLLVSKVDELQKHGGGNSLGLSSVSMETAMSLHNIQRITQENLFLKEVVLKKSTRVEEQNWKIRELLEQNQRWCVCDRCMEQSALLLEQRKDVLKTSNQQDQTSLLEAEQDKPHLTEYLAASSTLVSKLQLESSSLQCSVSDLQTQLSQALQDRESHSTQFDSLERLVEGLRKGEGRAQAQWRTEKLKRKEMQLRIANTEEELQGLRAGKGNLDKMLLERKRRWQCEHQHLSEEVEEARRSSQRETDHLRARRGEVEQGARRGEVEQGARRGEVEQGARRGEVEQGARRGEVEQGEQVVLDVDWQQGGYEKELHSRELAEITQQRDILARTLSELQEQYMAAQSRAETSRKQLEMLLVEQEKRHAQQPSQDAMAEQVKRVMNRLFHSLRGEFGLHQSYQGSDVLGVMLSTIKSVTLDLLTAHNPEEEDKVEEEKWTKAVEQNRRVDDDKEMNRSIQEKEDSGVTQTAWTSIVRALWSEAQVEDESINSEGLENKAEDTPSTSREETPSKTGSENGLTPSSLMVLIEEMSCQIQPLAVQIDQSKQMEVVPPPPL</sequence>
<feature type="region of interest" description="Disordered" evidence="3">
    <location>
        <begin position="927"/>
        <end position="965"/>
    </location>
</feature>
<keyword evidence="2" id="KW-0175">Coiled coil</keyword>
<dbReference type="InterPro" id="IPR001179">
    <property type="entry name" value="PPIase_FKBP_dom"/>
</dbReference>
<feature type="compositionally biased region" description="Polar residues" evidence="3">
    <location>
        <begin position="1010"/>
        <end position="1022"/>
    </location>
</feature>
<organism evidence="5 6">
    <name type="scientific">Salmo salar</name>
    <name type="common">Atlantic salmon</name>
    <dbReference type="NCBI Taxonomy" id="8030"/>
    <lineage>
        <taxon>Eukaryota</taxon>
        <taxon>Metazoa</taxon>
        <taxon>Chordata</taxon>
        <taxon>Craniata</taxon>
        <taxon>Vertebrata</taxon>
        <taxon>Euteleostomi</taxon>
        <taxon>Actinopterygii</taxon>
        <taxon>Neopterygii</taxon>
        <taxon>Teleostei</taxon>
        <taxon>Protacanthopterygii</taxon>
        <taxon>Salmoniformes</taxon>
        <taxon>Salmonidae</taxon>
        <taxon>Salmoninae</taxon>
        <taxon>Salmo</taxon>
    </lineage>
</organism>
<feature type="compositionally biased region" description="Basic and acidic residues" evidence="3">
    <location>
        <begin position="993"/>
        <end position="1009"/>
    </location>
</feature>
<dbReference type="EC" id="5.2.1.8" evidence="1"/>
<feature type="coiled-coil region" evidence="2">
    <location>
        <begin position="820"/>
        <end position="854"/>
    </location>
</feature>
<evidence type="ECO:0000259" key="4">
    <source>
        <dbReference type="PROSITE" id="PS50059"/>
    </source>
</evidence>
<dbReference type="PROSITE" id="PS50059">
    <property type="entry name" value="FKBP_PPIASE"/>
    <property type="match status" value="1"/>
</dbReference>
<dbReference type="Pfam" id="PF23649">
    <property type="entry name" value="FKBP15"/>
    <property type="match status" value="1"/>
</dbReference>
<feature type="region of interest" description="Disordered" evidence="3">
    <location>
        <begin position="732"/>
        <end position="794"/>
    </location>
</feature>
<protein>
    <recommendedName>
        <fullName evidence="1">peptidylprolyl isomerase</fullName>
        <ecNumber evidence="1">5.2.1.8</ecNumber>
    </recommendedName>
</protein>
<dbReference type="Pfam" id="PF00254">
    <property type="entry name" value="FKBP_C"/>
    <property type="match status" value="1"/>
</dbReference>